<protein>
    <submittedName>
        <fullName evidence="1">Smr domain-containing protein</fullName>
    </submittedName>
</protein>
<proteinExistence type="predicted"/>
<name>A0ACB7VAG2_DIOAL</name>
<evidence type="ECO:0000313" key="1">
    <source>
        <dbReference type="EMBL" id="KAH7670744.1"/>
    </source>
</evidence>
<evidence type="ECO:0000313" key="2">
    <source>
        <dbReference type="Proteomes" id="UP000827976"/>
    </source>
</evidence>
<keyword evidence="2" id="KW-1185">Reference proteome</keyword>
<organism evidence="1 2">
    <name type="scientific">Dioscorea alata</name>
    <name type="common">Purple yam</name>
    <dbReference type="NCBI Taxonomy" id="55571"/>
    <lineage>
        <taxon>Eukaryota</taxon>
        <taxon>Viridiplantae</taxon>
        <taxon>Streptophyta</taxon>
        <taxon>Embryophyta</taxon>
        <taxon>Tracheophyta</taxon>
        <taxon>Spermatophyta</taxon>
        <taxon>Magnoliopsida</taxon>
        <taxon>Liliopsida</taxon>
        <taxon>Dioscoreales</taxon>
        <taxon>Dioscoreaceae</taxon>
        <taxon>Dioscorea</taxon>
    </lineage>
</organism>
<dbReference type="Proteomes" id="UP000827976">
    <property type="component" value="Chromosome 10"/>
</dbReference>
<comment type="caution">
    <text evidence="1">The sequence shown here is derived from an EMBL/GenBank/DDBJ whole genome shotgun (WGS) entry which is preliminary data.</text>
</comment>
<gene>
    <name evidence="1" type="ORF">IHE45_10G048100</name>
</gene>
<dbReference type="EMBL" id="CM037020">
    <property type="protein sequence ID" value="KAH7670744.1"/>
    <property type="molecule type" value="Genomic_DNA"/>
</dbReference>
<accession>A0ACB7VAG2</accession>
<sequence>MTITKRPLNSNMPRPLSRTAGWTAFDHKQRNKGVTGITSDLEPFPSLSNDTPSLPVKNLPAGSSVGIKSFASVVQPSRGFLLLEGKSKGEKQYGSSGAVCQGLQLNPESSVHASVKWLKGIHGWADENLIEDVLTSVDNDVDKACLLLKSMVSPDPEEDEANLSVQHTSILVKCDGKNRGSSENILSDNNKLVDGANDLPAVKQPCFVLVEPEWEEDDVYFSHRKDALRMMRAAAQHSRAASNAFLRGDHSSAHQLSLKARDEWIAAEKLNHKAAEEILQVNNRNNDLWKLDLHGLHASEAVTAVKERLHQIESQILTASSASSEGLTKTVAGMPRSQSVESLSSTVKDSEDIRTKPLSFQRQSVLNIITGMGKHSGGQATLPLAVRSFLIENKYRFDEARPGLITVHPRFRRI</sequence>
<reference evidence="2" key="1">
    <citation type="journal article" date="2022" name="Nat. Commun.">
        <title>Chromosome evolution and the genetic basis of agronomically important traits in greater yam.</title>
        <authorList>
            <person name="Bredeson J.V."/>
            <person name="Lyons J.B."/>
            <person name="Oniyinde I.O."/>
            <person name="Okereke N.R."/>
            <person name="Kolade O."/>
            <person name="Nnabue I."/>
            <person name="Nwadili C.O."/>
            <person name="Hribova E."/>
            <person name="Parker M."/>
            <person name="Nwogha J."/>
            <person name="Shu S."/>
            <person name="Carlson J."/>
            <person name="Kariba R."/>
            <person name="Muthemba S."/>
            <person name="Knop K."/>
            <person name="Barton G.J."/>
            <person name="Sherwood A.V."/>
            <person name="Lopez-Montes A."/>
            <person name="Asiedu R."/>
            <person name="Jamnadass R."/>
            <person name="Muchugi A."/>
            <person name="Goodstein D."/>
            <person name="Egesi C.N."/>
            <person name="Featherston J."/>
            <person name="Asfaw A."/>
            <person name="Simpson G.G."/>
            <person name="Dolezel J."/>
            <person name="Hendre P.S."/>
            <person name="Van Deynze A."/>
            <person name="Kumar P.L."/>
            <person name="Obidiegwu J.E."/>
            <person name="Bhattacharjee R."/>
            <person name="Rokhsar D.S."/>
        </authorList>
    </citation>
    <scope>NUCLEOTIDE SEQUENCE [LARGE SCALE GENOMIC DNA]</scope>
    <source>
        <strain evidence="2">cv. TDa95/00328</strain>
    </source>
</reference>